<accession>A0A917C189</accession>
<reference evidence="2" key="1">
    <citation type="journal article" date="2014" name="Int. J. Syst. Evol. Microbiol.">
        <title>Complete genome sequence of Corynebacterium casei LMG S-19264T (=DSM 44701T), isolated from a smear-ripened cheese.</title>
        <authorList>
            <consortium name="US DOE Joint Genome Institute (JGI-PGF)"/>
            <person name="Walter F."/>
            <person name="Albersmeier A."/>
            <person name="Kalinowski J."/>
            <person name="Ruckert C."/>
        </authorList>
    </citation>
    <scope>NUCLEOTIDE SEQUENCE</scope>
    <source>
        <strain evidence="2">CGMCC 1.16134</strain>
    </source>
</reference>
<evidence type="ECO:0000256" key="1">
    <source>
        <dbReference type="SAM" id="Phobius"/>
    </source>
</evidence>
<organism evidence="2 3">
    <name type="scientific">Paenibacillus albidus</name>
    <dbReference type="NCBI Taxonomy" id="2041023"/>
    <lineage>
        <taxon>Bacteria</taxon>
        <taxon>Bacillati</taxon>
        <taxon>Bacillota</taxon>
        <taxon>Bacilli</taxon>
        <taxon>Bacillales</taxon>
        <taxon>Paenibacillaceae</taxon>
        <taxon>Paenibacillus</taxon>
    </lineage>
</organism>
<reference evidence="2" key="2">
    <citation type="submission" date="2020-09" db="EMBL/GenBank/DDBJ databases">
        <authorList>
            <person name="Sun Q."/>
            <person name="Zhou Y."/>
        </authorList>
    </citation>
    <scope>NUCLEOTIDE SEQUENCE</scope>
    <source>
        <strain evidence="2">CGMCC 1.16134</strain>
    </source>
</reference>
<protein>
    <submittedName>
        <fullName evidence="2">Uncharacterized protein</fullName>
    </submittedName>
</protein>
<dbReference type="InterPro" id="IPR058725">
    <property type="entry name" value="YczF"/>
</dbReference>
<dbReference type="EMBL" id="BMKR01000003">
    <property type="protein sequence ID" value="GGF65135.1"/>
    <property type="molecule type" value="Genomic_DNA"/>
</dbReference>
<proteinExistence type="predicted"/>
<keyword evidence="1" id="KW-0472">Membrane</keyword>
<dbReference type="Pfam" id="PF26310">
    <property type="entry name" value="YczF"/>
    <property type="match status" value="1"/>
</dbReference>
<sequence>MKIVAIYFILALLVLAMILSVDMLSGMSLFESFHSIRAVLANTSIQEVITMVFFLSLPFINAIAAAVRKGNSRR</sequence>
<dbReference type="Proteomes" id="UP000637643">
    <property type="component" value="Unassembled WGS sequence"/>
</dbReference>
<dbReference type="AlphaFoldDB" id="A0A917C189"/>
<feature type="transmembrane region" description="Helical" evidence="1">
    <location>
        <begin position="44"/>
        <end position="67"/>
    </location>
</feature>
<keyword evidence="1" id="KW-1133">Transmembrane helix</keyword>
<name>A0A917C189_9BACL</name>
<evidence type="ECO:0000313" key="2">
    <source>
        <dbReference type="EMBL" id="GGF65135.1"/>
    </source>
</evidence>
<gene>
    <name evidence="2" type="ORF">GCM10010912_07710</name>
</gene>
<keyword evidence="3" id="KW-1185">Reference proteome</keyword>
<dbReference type="RefSeq" id="WP_189022288.1">
    <property type="nucleotide sequence ID" value="NZ_BMKR01000003.1"/>
</dbReference>
<evidence type="ECO:0000313" key="3">
    <source>
        <dbReference type="Proteomes" id="UP000637643"/>
    </source>
</evidence>
<comment type="caution">
    <text evidence="2">The sequence shown here is derived from an EMBL/GenBank/DDBJ whole genome shotgun (WGS) entry which is preliminary data.</text>
</comment>
<keyword evidence="1" id="KW-0812">Transmembrane</keyword>